<evidence type="ECO:0000256" key="1">
    <source>
        <dbReference type="SAM" id="Phobius"/>
    </source>
</evidence>
<feature type="transmembrane region" description="Helical" evidence="1">
    <location>
        <begin position="7"/>
        <end position="24"/>
    </location>
</feature>
<dbReference type="AlphaFoldDB" id="A0A418YBM0"/>
<feature type="transmembrane region" description="Helical" evidence="1">
    <location>
        <begin position="77"/>
        <end position="96"/>
    </location>
</feature>
<comment type="caution">
    <text evidence="2">The sequence shown here is derived from an EMBL/GenBank/DDBJ whole genome shotgun (WGS) entry which is preliminary data.</text>
</comment>
<evidence type="ECO:0000313" key="3">
    <source>
        <dbReference type="Proteomes" id="UP000283255"/>
    </source>
</evidence>
<keyword evidence="1" id="KW-0812">Transmembrane</keyword>
<dbReference type="EMBL" id="QZCH01000023">
    <property type="protein sequence ID" value="RJG41905.1"/>
    <property type="molecule type" value="Genomic_DNA"/>
</dbReference>
<name>A0A418YBM0_9GAMM</name>
<keyword evidence="1" id="KW-0472">Membrane</keyword>
<sequence>MGLIIAPIWLFWLGTTGFMLYLGWGEVKQLGSWQTSLLTALLMLVASLVLAMLYVRYQLQPLASKTELWAFEIAMRLLFNWVPLVIVLGAWAIRYFNQFWQFPYLSVVAVTIGFAIAAGTLIGPMLSERFMDQHEIRRTY</sequence>
<proteinExistence type="predicted"/>
<reference evidence="2 3" key="1">
    <citation type="submission" date="2018-09" db="EMBL/GenBank/DDBJ databases">
        <authorList>
            <person name="Wang F."/>
        </authorList>
    </citation>
    <scope>NUCLEOTIDE SEQUENCE [LARGE SCALE GENOMIC DNA]</scope>
    <source>
        <strain evidence="2 3">PLHSC7-2</strain>
    </source>
</reference>
<reference evidence="2 3" key="2">
    <citation type="submission" date="2019-01" db="EMBL/GenBank/DDBJ databases">
        <title>Motilimonas pumilus sp. nov., isolated from the gut of sea cucumber (Apostichopus japonicus).</title>
        <authorList>
            <person name="Wang F.-Q."/>
            <person name="Ren L.-H."/>
            <person name="Lin Y.-W."/>
            <person name="Sun G.-H."/>
            <person name="Du Z.-J."/>
            <person name="Zhao J.-X."/>
            <person name="Liu X.-J."/>
            <person name="Liu L.-J."/>
        </authorList>
    </citation>
    <scope>NUCLEOTIDE SEQUENCE [LARGE SCALE GENOMIC DNA]</scope>
    <source>
        <strain evidence="2 3">PLHSC7-2</strain>
    </source>
</reference>
<keyword evidence="3" id="KW-1185">Reference proteome</keyword>
<organism evidence="2 3">
    <name type="scientific">Motilimonas pumila</name>
    <dbReference type="NCBI Taxonomy" id="2303987"/>
    <lineage>
        <taxon>Bacteria</taxon>
        <taxon>Pseudomonadati</taxon>
        <taxon>Pseudomonadota</taxon>
        <taxon>Gammaproteobacteria</taxon>
        <taxon>Alteromonadales</taxon>
        <taxon>Alteromonadales genera incertae sedis</taxon>
        <taxon>Motilimonas</taxon>
    </lineage>
</organism>
<evidence type="ECO:0000313" key="2">
    <source>
        <dbReference type="EMBL" id="RJG41905.1"/>
    </source>
</evidence>
<accession>A0A418YBM0</accession>
<keyword evidence="1" id="KW-1133">Transmembrane helix</keyword>
<protein>
    <recommendedName>
        <fullName evidence="4">MFS transporter</fullName>
    </recommendedName>
</protein>
<feature type="transmembrane region" description="Helical" evidence="1">
    <location>
        <begin position="102"/>
        <end position="123"/>
    </location>
</feature>
<gene>
    <name evidence="2" type="ORF">D1Z90_15545</name>
</gene>
<dbReference type="RefSeq" id="WP_119911710.1">
    <property type="nucleotide sequence ID" value="NZ_QZCH01000023.1"/>
</dbReference>
<dbReference type="Proteomes" id="UP000283255">
    <property type="component" value="Unassembled WGS sequence"/>
</dbReference>
<feature type="transmembrane region" description="Helical" evidence="1">
    <location>
        <begin position="36"/>
        <end position="57"/>
    </location>
</feature>
<evidence type="ECO:0008006" key="4">
    <source>
        <dbReference type="Google" id="ProtNLM"/>
    </source>
</evidence>